<dbReference type="InterPro" id="IPR020095">
    <property type="entry name" value="PsdUridine_synth_TruA_C"/>
</dbReference>
<evidence type="ECO:0000256" key="3">
    <source>
        <dbReference type="ARBA" id="ARBA00023235"/>
    </source>
</evidence>
<organism evidence="9 11">
    <name type="scientific">Roseburia amylophila</name>
    <dbReference type="NCBI Taxonomy" id="2981794"/>
    <lineage>
        <taxon>Bacteria</taxon>
        <taxon>Bacillati</taxon>
        <taxon>Bacillota</taxon>
        <taxon>Clostridia</taxon>
        <taxon>Lachnospirales</taxon>
        <taxon>Lachnospiraceae</taxon>
        <taxon>Roseburia</taxon>
    </lineage>
</organism>
<dbReference type="Proteomes" id="UP001198893">
    <property type="component" value="Unassembled WGS sequence"/>
</dbReference>
<name>A0AAW4WBP6_9FIRM</name>
<comment type="caution">
    <text evidence="9">The sequence shown here is derived from an EMBL/GenBank/DDBJ whole genome shotgun (WGS) entry which is preliminary data.</text>
</comment>
<dbReference type="Gene3D" id="3.30.70.660">
    <property type="entry name" value="Pseudouridine synthase I, catalytic domain, C-terminal subdomain"/>
    <property type="match status" value="1"/>
</dbReference>
<evidence type="ECO:0000256" key="4">
    <source>
        <dbReference type="HAMAP-Rule" id="MF_00171"/>
    </source>
</evidence>
<reference evidence="10" key="3">
    <citation type="submission" date="2022-09" db="EMBL/GenBank/DDBJ databases">
        <authorList>
            <person name="Hitch T.C.A."/>
        </authorList>
    </citation>
    <scope>NUCLEOTIDE SEQUENCE</scope>
    <source>
        <strain evidence="10">Sanger_19</strain>
    </source>
</reference>
<dbReference type="EMBL" id="JAJEQW010000001">
    <property type="protein sequence ID" value="MCC2240736.1"/>
    <property type="molecule type" value="Genomic_DNA"/>
</dbReference>
<accession>A0AAW4WBP6</accession>
<dbReference type="EMBL" id="JAOQKI010000006">
    <property type="protein sequence ID" value="MCU6716621.1"/>
    <property type="molecule type" value="Genomic_DNA"/>
</dbReference>
<evidence type="ECO:0000256" key="7">
    <source>
        <dbReference type="RuleBase" id="RU003792"/>
    </source>
</evidence>
<dbReference type="GO" id="GO:0031119">
    <property type="term" value="P:tRNA pseudouridine synthesis"/>
    <property type="evidence" value="ECO:0007669"/>
    <property type="project" value="UniProtKB-UniRule"/>
</dbReference>
<reference evidence="10 12" key="1">
    <citation type="journal article" date="2021" name="ISME Commun">
        <title>Automated analysis of genomic sequences facilitates high-throughput and comprehensive description of bacteria.</title>
        <authorList>
            <person name="Hitch T.C.A."/>
        </authorList>
    </citation>
    <scope>NUCLEOTIDE SEQUENCE [LARGE SCALE GENOMIC DNA]</scope>
    <source>
        <strain evidence="10 12">Sanger_19</strain>
    </source>
</reference>
<dbReference type="GO" id="GO:0003723">
    <property type="term" value="F:RNA binding"/>
    <property type="evidence" value="ECO:0007669"/>
    <property type="project" value="InterPro"/>
</dbReference>
<feature type="active site" description="Nucleophile" evidence="4 5">
    <location>
        <position position="52"/>
    </location>
</feature>
<evidence type="ECO:0000256" key="5">
    <source>
        <dbReference type="PIRSR" id="PIRSR001430-1"/>
    </source>
</evidence>
<evidence type="ECO:0000313" key="11">
    <source>
        <dbReference type="Proteomes" id="UP001198893"/>
    </source>
</evidence>
<dbReference type="InterPro" id="IPR001406">
    <property type="entry name" value="PsdUridine_synth_TruA"/>
</dbReference>
<keyword evidence="3 4" id="KW-0413">Isomerase</keyword>
<dbReference type="PANTHER" id="PTHR11142">
    <property type="entry name" value="PSEUDOURIDYLATE SYNTHASE"/>
    <property type="match status" value="1"/>
</dbReference>
<comment type="similarity">
    <text evidence="1 4 7">Belongs to the tRNA pseudouridine synthase TruA family.</text>
</comment>
<evidence type="ECO:0000313" key="10">
    <source>
        <dbReference type="EMBL" id="MCU6716621.1"/>
    </source>
</evidence>
<keyword evidence="12" id="KW-1185">Reference proteome</keyword>
<dbReference type="NCBIfam" id="TIGR00071">
    <property type="entry name" value="hisT_truA"/>
    <property type="match status" value="1"/>
</dbReference>
<comment type="subunit">
    <text evidence="4">Homodimer.</text>
</comment>
<dbReference type="Gene3D" id="3.30.70.580">
    <property type="entry name" value="Pseudouridine synthase I, catalytic domain, N-terminal subdomain"/>
    <property type="match status" value="1"/>
</dbReference>
<feature type="binding site" evidence="4 6">
    <location>
        <position position="110"/>
    </location>
    <ligand>
        <name>substrate</name>
    </ligand>
</feature>
<dbReference type="SUPFAM" id="SSF55120">
    <property type="entry name" value="Pseudouridine synthase"/>
    <property type="match status" value="1"/>
</dbReference>
<dbReference type="HAMAP" id="MF_00171">
    <property type="entry name" value="TruA"/>
    <property type="match status" value="1"/>
</dbReference>
<dbReference type="GO" id="GO:0160147">
    <property type="term" value="F:tRNA pseudouridine(38-40) synthase activity"/>
    <property type="evidence" value="ECO:0007669"/>
    <property type="project" value="UniProtKB-EC"/>
</dbReference>
<dbReference type="InterPro" id="IPR020103">
    <property type="entry name" value="PsdUridine_synth_cat_dom_sf"/>
</dbReference>
<comment type="function">
    <text evidence="4">Formation of pseudouridine at positions 38, 39 and 40 in the anticodon stem and loop of transfer RNAs.</text>
</comment>
<dbReference type="InterPro" id="IPR020094">
    <property type="entry name" value="TruA/RsuA/RluB/E/F_N"/>
</dbReference>
<evidence type="ECO:0000256" key="1">
    <source>
        <dbReference type="ARBA" id="ARBA00009375"/>
    </source>
</evidence>
<gene>
    <name evidence="4 9" type="primary">truA</name>
    <name evidence="9" type="ORF">LKD47_00270</name>
    <name evidence="10" type="ORF">OCV43_04925</name>
</gene>
<evidence type="ECO:0000313" key="9">
    <source>
        <dbReference type="EMBL" id="MCC2240736.1"/>
    </source>
</evidence>
<keyword evidence="2 4" id="KW-0819">tRNA processing</keyword>
<protein>
    <recommendedName>
        <fullName evidence="4">tRNA pseudouridine synthase A</fullName>
        <ecNumber evidence="4">5.4.99.12</ecNumber>
    </recommendedName>
    <alternativeName>
        <fullName evidence="4">tRNA pseudouridine(38-40) synthase</fullName>
    </alternativeName>
    <alternativeName>
        <fullName evidence="4">tRNA pseudouridylate synthase I</fullName>
    </alternativeName>
    <alternativeName>
        <fullName evidence="4">tRNA-uridine isomerase I</fullName>
    </alternativeName>
</protein>
<feature type="domain" description="Pseudouridine synthase I TruA alpha/beta" evidence="8">
    <location>
        <begin position="143"/>
        <end position="245"/>
    </location>
</feature>
<dbReference type="PIRSF" id="PIRSF001430">
    <property type="entry name" value="tRNA_psdUrid_synth"/>
    <property type="match status" value="1"/>
</dbReference>
<proteinExistence type="inferred from homology"/>
<sequence>MNYKMILQYDGSRYSGWQVQGNTEQTIQGKLQSVLEKMTGEEIEIHGSGRTDAGVHAMGQVANFKLQSAYEPEEIKRYCNQYLPEDIVVLEVSEVPLRFHSRLNAVKKTYCYRIFLGEKPDVFRRKYVTPVAENLNINKMKAAAEVLLGTHDFTSFCGNRHFKKSAVRTIYEIRIEEKKDELDISFTGNGFLQNMVRILTGTLLEVGTGKREVREMKEILEGRNRSLAGPMAAAKGLVLINVEYE</sequence>
<evidence type="ECO:0000256" key="6">
    <source>
        <dbReference type="PIRSR" id="PIRSR001430-2"/>
    </source>
</evidence>
<comment type="caution">
    <text evidence="4">Lacks conserved residue(s) required for the propagation of feature annotation.</text>
</comment>
<dbReference type="Proteomes" id="UP001209666">
    <property type="component" value="Unassembled WGS sequence"/>
</dbReference>
<dbReference type="InterPro" id="IPR020097">
    <property type="entry name" value="PsdUridine_synth_TruA_a/b_dom"/>
</dbReference>
<comment type="catalytic activity">
    <reaction evidence="4 7">
        <text>uridine(38/39/40) in tRNA = pseudouridine(38/39/40) in tRNA</text>
        <dbReference type="Rhea" id="RHEA:22376"/>
        <dbReference type="Rhea" id="RHEA-COMP:10085"/>
        <dbReference type="Rhea" id="RHEA-COMP:10087"/>
        <dbReference type="ChEBI" id="CHEBI:65314"/>
        <dbReference type="ChEBI" id="CHEBI:65315"/>
        <dbReference type="EC" id="5.4.99.12"/>
    </reaction>
</comment>
<evidence type="ECO:0000313" key="12">
    <source>
        <dbReference type="Proteomes" id="UP001209666"/>
    </source>
</evidence>
<dbReference type="CDD" id="cd02570">
    <property type="entry name" value="PseudoU_synth_EcTruA"/>
    <property type="match status" value="1"/>
</dbReference>
<dbReference type="PANTHER" id="PTHR11142:SF22">
    <property type="entry name" value="TRNA PSEUDOURIDINE SYNTHASE A 2"/>
    <property type="match status" value="1"/>
</dbReference>
<feature type="domain" description="Pseudouridine synthase I TruA alpha/beta" evidence="8">
    <location>
        <begin position="7"/>
        <end position="102"/>
    </location>
</feature>
<reference evidence="9" key="2">
    <citation type="submission" date="2021-10" db="EMBL/GenBank/DDBJ databases">
        <title>Anaerobic single-cell dispensing facilitates the cultivation of human gut bacteria.</title>
        <authorList>
            <person name="Afrizal A."/>
        </authorList>
    </citation>
    <scope>NUCLEOTIDE SEQUENCE</scope>
    <source>
        <strain evidence="9">CLA-AA-H204</strain>
    </source>
</reference>
<evidence type="ECO:0000256" key="2">
    <source>
        <dbReference type="ARBA" id="ARBA00022694"/>
    </source>
</evidence>
<dbReference type="Pfam" id="PF01416">
    <property type="entry name" value="PseudoU_synth_1"/>
    <property type="match status" value="2"/>
</dbReference>
<dbReference type="FunFam" id="3.30.70.580:FF:000001">
    <property type="entry name" value="tRNA pseudouridine synthase A"/>
    <property type="match status" value="1"/>
</dbReference>
<evidence type="ECO:0000259" key="8">
    <source>
        <dbReference type="Pfam" id="PF01416"/>
    </source>
</evidence>
<dbReference type="EC" id="5.4.99.12" evidence="4"/>
<dbReference type="AlphaFoldDB" id="A0AAW4WBP6"/>
<dbReference type="RefSeq" id="WP_227701208.1">
    <property type="nucleotide sequence ID" value="NZ_JAJEQW010000001.1"/>
</dbReference>